<gene>
    <name evidence="1" type="ORF">RR46_12095</name>
</gene>
<keyword evidence="2" id="KW-1185">Reference proteome</keyword>
<evidence type="ECO:0000313" key="1">
    <source>
        <dbReference type="EMBL" id="KPI95091.1"/>
    </source>
</evidence>
<proteinExistence type="predicted"/>
<accession>A0A194PNT5</accession>
<name>A0A194PNT5_PAPXU</name>
<protein>
    <submittedName>
        <fullName evidence="1">Uncharacterized protein</fullName>
    </submittedName>
</protein>
<dbReference type="AlphaFoldDB" id="A0A194PNT5"/>
<sequence length="232" mass="25245">MCDGVAASWPSCERAGSAARGCCVLCQLHRCQSAHNRAITVIVNTADSDSRQRSHCVHFDKCGLVVVTIKNIGTHTKNHKYAYRTVTITSANVRLLGTTILLRSGFVPCGDDSPPARNTLLASVGRPAKLLGEQTLVGVEARVPLRILEGTFRQRLSTQGRGRGPRIAILVRPKNCVTRLVITLAKIEDKEVGKVTASKVLLWVRGGALWQINFHNMYTSAPTRFTGTNLSS</sequence>
<reference evidence="1 2" key="1">
    <citation type="journal article" date="2015" name="Nat. Commun.">
        <title>Outbred genome sequencing and CRISPR/Cas9 gene editing in butterflies.</title>
        <authorList>
            <person name="Li X."/>
            <person name="Fan D."/>
            <person name="Zhang W."/>
            <person name="Liu G."/>
            <person name="Zhang L."/>
            <person name="Zhao L."/>
            <person name="Fang X."/>
            <person name="Chen L."/>
            <person name="Dong Y."/>
            <person name="Chen Y."/>
            <person name="Ding Y."/>
            <person name="Zhao R."/>
            <person name="Feng M."/>
            <person name="Zhu Y."/>
            <person name="Feng Y."/>
            <person name="Jiang X."/>
            <person name="Zhu D."/>
            <person name="Xiang H."/>
            <person name="Feng X."/>
            <person name="Li S."/>
            <person name="Wang J."/>
            <person name="Zhang G."/>
            <person name="Kronforst M.R."/>
            <person name="Wang W."/>
        </authorList>
    </citation>
    <scope>NUCLEOTIDE SEQUENCE [LARGE SCALE GENOMIC DNA]</scope>
    <source>
        <strain evidence="1">Ya'a_city_454_Px</strain>
        <tissue evidence="1">Whole body</tissue>
    </source>
</reference>
<dbReference type="Proteomes" id="UP000053268">
    <property type="component" value="Unassembled WGS sequence"/>
</dbReference>
<dbReference type="EMBL" id="KQ459597">
    <property type="protein sequence ID" value="KPI95091.1"/>
    <property type="molecule type" value="Genomic_DNA"/>
</dbReference>
<organism evidence="1 2">
    <name type="scientific">Papilio xuthus</name>
    <name type="common">Asian swallowtail butterfly</name>
    <dbReference type="NCBI Taxonomy" id="66420"/>
    <lineage>
        <taxon>Eukaryota</taxon>
        <taxon>Metazoa</taxon>
        <taxon>Ecdysozoa</taxon>
        <taxon>Arthropoda</taxon>
        <taxon>Hexapoda</taxon>
        <taxon>Insecta</taxon>
        <taxon>Pterygota</taxon>
        <taxon>Neoptera</taxon>
        <taxon>Endopterygota</taxon>
        <taxon>Lepidoptera</taxon>
        <taxon>Glossata</taxon>
        <taxon>Ditrysia</taxon>
        <taxon>Papilionoidea</taxon>
        <taxon>Papilionidae</taxon>
        <taxon>Papilioninae</taxon>
        <taxon>Papilio</taxon>
    </lineage>
</organism>
<evidence type="ECO:0000313" key="2">
    <source>
        <dbReference type="Proteomes" id="UP000053268"/>
    </source>
</evidence>